<reference evidence="1 2" key="1">
    <citation type="submission" date="2017-05" db="EMBL/GenBank/DDBJ databases">
        <title>Full genome sequence of Pseudorhodoplanes sinuspersici.</title>
        <authorList>
            <person name="Dastgheib S.M.M."/>
            <person name="Shavandi M."/>
            <person name="Tirandaz H."/>
        </authorList>
    </citation>
    <scope>NUCLEOTIDE SEQUENCE [LARGE SCALE GENOMIC DNA]</scope>
    <source>
        <strain evidence="1 2">RIPI110</strain>
    </source>
</reference>
<accession>A0A1W6ZXL1</accession>
<dbReference type="STRING" id="1235591.CAK95_24325"/>
<name>A0A1W6ZXL1_9HYPH</name>
<keyword evidence="2" id="KW-1185">Reference proteome</keyword>
<dbReference type="RefSeq" id="WP_086090266.1">
    <property type="nucleotide sequence ID" value="NZ_CP021112.1"/>
</dbReference>
<sequence>MNKIIDGLNEALVVAKCDHALVMTPKQPSDKRYVRQFCPRCEGTFLSPFADPEQVLRVVGQSADRN</sequence>
<protein>
    <submittedName>
        <fullName evidence="1">Uncharacterized protein</fullName>
    </submittedName>
</protein>
<gene>
    <name evidence="1" type="ORF">CAK95_24325</name>
</gene>
<dbReference type="KEGG" id="psin:CAK95_24325"/>
<dbReference type="EMBL" id="CP021112">
    <property type="protein sequence ID" value="ARQ01871.1"/>
    <property type="molecule type" value="Genomic_DNA"/>
</dbReference>
<proteinExistence type="predicted"/>
<evidence type="ECO:0000313" key="1">
    <source>
        <dbReference type="EMBL" id="ARQ01871.1"/>
    </source>
</evidence>
<evidence type="ECO:0000313" key="2">
    <source>
        <dbReference type="Proteomes" id="UP000194137"/>
    </source>
</evidence>
<organism evidence="1 2">
    <name type="scientific">Pseudorhodoplanes sinuspersici</name>
    <dbReference type="NCBI Taxonomy" id="1235591"/>
    <lineage>
        <taxon>Bacteria</taxon>
        <taxon>Pseudomonadati</taxon>
        <taxon>Pseudomonadota</taxon>
        <taxon>Alphaproteobacteria</taxon>
        <taxon>Hyphomicrobiales</taxon>
        <taxon>Pseudorhodoplanes</taxon>
    </lineage>
</organism>
<dbReference type="Proteomes" id="UP000194137">
    <property type="component" value="Chromosome"/>
</dbReference>
<dbReference type="OrthoDB" id="4774087at2"/>
<dbReference type="AlphaFoldDB" id="A0A1W6ZXL1"/>